<evidence type="ECO:0000313" key="2">
    <source>
        <dbReference type="Proteomes" id="UP001141981"/>
    </source>
</evidence>
<accession>A0A9X3W4D7</accession>
<comment type="caution">
    <text evidence="1">The sequence shown here is derived from an EMBL/GenBank/DDBJ whole genome shotgun (WGS) entry which is preliminary data.</text>
</comment>
<dbReference type="InterPro" id="IPR036283">
    <property type="entry name" value="NOB1_Zf-like_sf"/>
</dbReference>
<evidence type="ECO:0008006" key="3">
    <source>
        <dbReference type="Google" id="ProtNLM"/>
    </source>
</evidence>
<dbReference type="RefSeq" id="WP_271880666.1">
    <property type="nucleotide sequence ID" value="NZ_JAOTGY010000004.1"/>
</dbReference>
<reference evidence="1" key="1">
    <citation type="journal article" date="2022" name="Microorganisms">
        <title>Antibiotic Susceptibility, Resistance Gene Determinants and Corresponding Genomic Regions in Lactobacillus amylovorus Isolates Derived from Wild Boars and Domestic Pigs.</title>
        <authorList>
            <person name="Moravkova M."/>
            <person name="Kostovova I."/>
            <person name="Kavanova K."/>
            <person name="Pechar R."/>
            <person name="Stanek S."/>
            <person name="Brychta A."/>
            <person name="Zeman M."/>
            <person name="Kubasova T."/>
        </authorList>
    </citation>
    <scope>NUCLEOTIDE SEQUENCE</scope>
    <source>
        <strain evidence="1">M490A</strain>
    </source>
</reference>
<name>A0A9X3W4D7_LACAM</name>
<gene>
    <name evidence="1" type="ORF">ODU72_02895</name>
</gene>
<dbReference type="AlphaFoldDB" id="A0A9X3W4D7"/>
<dbReference type="Proteomes" id="UP001141981">
    <property type="component" value="Unassembled WGS sequence"/>
</dbReference>
<proteinExistence type="predicted"/>
<sequence length="52" mass="5988">MKTTLGYHCEQCGLNFKINNLFKNKFCPRCGSDCVFKAYVFLDIDGNVFNDD</sequence>
<organism evidence="1 2">
    <name type="scientific">Lactobacillus amylovorus</name>
    <dbReference type="NCBI Taxonomy" id="1604"/>
    <lineage>
        <taxon>Bacteria</taxon>
        <taxon>Bacillati</taxon>
        <taxon>Bacillota</taxon>
        <taxon>Bacilli</taxon>
        <taxon>Lactobacillales</taxon>
        <taxon>Lactobacillaceae</taxon>
        <taxon>Lactobacillus</taxon>
    </lineage>
</organism>
<dbReference type="SUPFAM" id="SSF144206">
    <property type="entry name" value="NOB1 zinc finger-like"/>
    <property type="match status" value="1"/>
</dbReference>
<protein>
    <recommendedName>
        <fullName evidence="3">Zinc ribbon domain-containing protein</fullName>
    </recommendedName>
</protein>
<reference evidence="1" key="2">
    <citation type="submission" date="2022-10" db="EMBL/GenBank/DDBJ databases">
        <authorList>
            <person name="Kostovova I."/>
            <person name="Moravkova M."/>
            <person name="Pechar R."/>
        </authorList>
    </citation>
    <scope>NUCLEOTIDE SEQUENCE</scope>
    <source>
        <strain evidence="1">M490A</strain>
    </source>
</reference>
<evidence type="ECO:0000313" key="1">
    <source>
        <dbReference type="EMBL" id="MDB6257632.1"/>
    </source>
</evidence>
<dbReference type="EMBL" id="JAOTGY010000004">
    <property type="protein sequence ID" value="MDB6257632.1"/>
    <property type="molecule type" value="Genomic_DNA"/>
</dbReference>